<sequence length="832" mass="85464">MTVGLVLVSHSREVASGTAQLAAQMAPDVAIAPAGGQEDGSIGTSFDLVSSAIQEVADGEGVVVLYDLGSALLTTETALEFLDPDVAQKVWIVDAPLVEGALAAAVSAQGGADAPHVAAAARDSVGPGDTAVHGPAGASGDTPPPAVPLPDGAADPAAGDAQDAEDAEDAEPVATRTVRLVNPLGLHARPAGALVRALDRVTAEVTLGRPGEPQVPVRAVLRVVALALRGGETVELAARGPDAAHAVQQLADLIEEGFGEAPATGRIPPFAMGAARARLGNTPPVRRLPRAVVEDGTLRAVPGAPGSAVGRLRRLDRAPVTLAGVRDTAAAPPDAGPLDRDHQRQLLVSALRLARRRLSTGNEFEVAHGALLADPDLREAADRRLVGSDVLAAEAWWTAVQKRADELAADPDELVAARAVDVREAGAAVLAELGVTVDRIPADLTGAVVVTDDLGPGEVPVLVERGAVGVALARSSVTAHAVIVARGLGLPVVLQAGDELSRIAPGTVVVLDGDAGTVRIDPPAAEQAAARAVIAARAERTRRQVAAAAEPVVLPDGRHVAVVANIGSVADARAAVASGADGVGLLRTELLVLDRDTLPDEDTQVADLREILEVLGDRPVVVRVLDAGGDKPVTALNLDNEHNGFLGLRGLRYLLVHPDILRIQLRAVLRAAVGHRVSLMAPMVTVADEVRSFRAAVEDAAESLRRDGTPFRMPEQVGVMVEVPAAALAADEICAVSDFVSVGTNDLTSYTMAADRTVTEVLHLLDPAATAVQRILDQLCAHAAAAGVPVAVCGEMAGMTEFAAGLVRRGVHELSMAPARIPVIKELLRDTA</sequence>
<keyword evidence="15" id="KW-1185">Reference proteome</keyword>
<evidence type="ECO:0000259" key="13">
    <source>
        <dbReference type="PROSITE" id="PS51350"/>
    </source>
</evidence>
<dbReference type="Pfam" id="PF02896">
    <property type="entry name" value="PEP-utilizers_C"/>
    <property type="match status" value="1"/>
</dbReference>
<dbReference type="RefSeq" id="WP_188942785.1">
    <property type="nucleotide sequence ID" value="NZ_BMNA01000005.1"/>
</dbReference>
<comment type="cofactor">
    <cofactor evidence="2">
        <name>Mg(2+)</name>
        <dbReference type="ChEBI" id="CHEBI:18420"/>
    </cofactor>
</comment>
<dbReference type="PANTHER" id="PTHR46244">
    <property type="entry name" value="PHOSPHOENOLPYRUVATE-PROTEIN PHOSPHOTRANSFERASE"/>
    <property type="match status" value="1"/>
</dbReference>
<dbReference type="SUPFAM" id="SSF51621">
    <property type="entry name" value="Phosphoenolpyruvate/pyruvate domain"/>
    <property type="match status" value="1"/>
</dbReference>
<proteinExistence type="inferred from homology"/>
<comment type="caution">
    <text evidence="14">The sequence shown here is derived from an EMBL/GenBank/DDBJ whole genome shotgun (WGS) entry which is preliminary data.</text>
</comment>
<dbReference type="InterPro" id="IPR035895">
    <property type="entry name" value="HPr-like_sf"/>
</dbReference>
<dbReference type="Gene3D" id="3.50.30.10">
    <property type="entry name" value="Phosphohistidine domain"/>
    <property type="match status" value="1"/>
</dbReference>
<dbReference type="Pfam" id="PF05524">
    <property type="entry name" value="PEP-utilisers_N"/>
    <property type="match status" value="1"/>
</dbReference>
<dbReference type="InterPro" id="IPR036637">
    <property type="entry name" value="Phosphohistidine_dom_sf"/>
</dbReference>
<dbReference type="InterPro" id="IPR036662">
    <property type="entry name" value="PTS_EIIA_man-typ_sf"/>
</dbReference>
<accession>A0A917T351</accession>
<keyword evidence="8" id="KW-0418">Kinase</keyword>
<evidence type="ECO:0000256" key="11">
    <source>
        <dbReference type="SAM" id="MobiDB-lite"/>
    </source>
</evidence>
<dbReference type="Gene3D" id="3.30.1340.10">
    <property type="entry name" value="HPr-like"/>
    <property type="match status" value="1"/>
</dbReference>
<dbReference type="SUPFAM" id="SSF52009">
    <property type="entry name" value="Phosphohistidine domain"/>
    <property type="match status" value="1"/>
</dbReference>
<comment type="similarity">
    <text evidence="4">Belongs to the PEP-utilizing enzyme family.</text>
</comment>
<feature type="domain" description="HPr" evidence="13">
    <location>
        <begin position="173"/>
        <end position="261"/>
    </location>
</feature>
<protein>
    <recommendedName>
        <fullName evidence="5">phosphoenolpyruvate--glycerone phosphotransferase</fullName>
        <ecNumber evidence="5">2.7.1.121</ecNumber>
    </recommendedName>
</protein>
<organism evidence="14 15">
    <name type="scientific">Nakamurella endophytica</name>
    <dbReference type="NCBI Taxonomy" id="1748367"/>
    <lineage>
        <taxon>Bacteria</taxon>
        <taxon>Bacillati</taxon>
        <taxon>Actinomycetota</taxon>
        <taxon>Actinomycetes</taxon>
        <taxon>Nakamurellales</taxon>
        <taxon>Nakamurellaceae</taxon>
        <taxon>Nakamurella</taxon>
    </lineage>
</organism>
<evidence type="ECO:0000256" key="4">
    <source>
        <dbReference type="ARBA" id="ARBA00007837"/>
    </source>
</evidence>
<feature type="domain" description="PTS EIIA type-4" evidence="12">
    <location>
        <begin position="2"/>
        <end position="132"/>
    </location>
</feature>
<dbReference type="EC" id="2.7.1.121" evidence="5"/>
<evidence type="ECO:0000313" key="14">
    <source>
        <dbReference type="EMBL" id="GGM07656.1"/>
    </source>
</evidence>
<dbReference type="SUPFAM" id="SSF47831">
    <property type="entry name" value="Enzyme I of the PEP:sugar phosphotransferase system HPr-binding (sub)domain"/>
    <property type="match status" value="1"/>
</dbReference>
<comment type="function">
    <text evidence="3">Component of the dihydroxyacetone kinase complex, which is responsible for the phosphoenolpyruvate (PEP)-dependent phosphorylation of dihydroxyacetone. DhaM serves as the phosphoryl donor. Is phosphorylated by phosphoenolpyruvate in an EI- and HPr-dependent reaction, and a phosphorelay system on histidine residues finally leads to phosphoryl transfer to DhaL and dihydroxyacetone.</text>
</comment>
<keyword evidence="9" id="KW-0460">Magnesium</keyword>
<dbReference type="Proteomes" id="UP000655208">
    <property type="component" value="Unassembled WGS sequence"/>
</dbReference>
<dbReference type="GO" id="GO:0046872">
    <property type="term" value="F:metal ion binding"/>
    <property type="evidence" value="ECO:0007669"/>
    <property type="project" value="UniProtKB-KW"/>
</dbReference>
<keyword evidence="6" id="KW-0808">Transferase</keyword>
<evidence type="ECO:0000256" key="10">
    <source>
        <dbReference type="ARBA" id="ARBA00046577"/>
    </source>
</evidence>
<dbReference type="PRINTS" id="PR00107">
    <property type="entry name" value="PHOSPHOCPHPR"/>
</dbReference>
<evidence type="ECO:0000313" key="15">
    <source>
        <dbReference type="Proteomes" id="UP000655208"/>
    </source>
</evidence>
<comment type="catalytic activity">
    <reaction evidence="1">
        <text>dihydroxyacetone + phosphoenolpyruvate = dihydroxyacetone phosphate + pyruvate</text>
        <dbReference type="Rhea" id="RHEA:18381"/>
        <dbReference type="ChEBI" id="CHEBI:15361"/>
        <dbReference type="ChEBI" id="CHEBI:16016"/>
        <dbReference type="ChEBI" id="CHEBI:57642"/>
        <dbReference type="ChEBI" id="CHEBI:58702"/>
        <dbReference type="EC" id="2.7.1.121"/>
    </reaction>
</comment>
<dbReference type="GO" id="GO:0047324">
    <property type="term" value="F:phosphoenolpyruvate-glycerone phosphotransferase activity"/>
    <property type="evidence" value="ECO:0007669"/>
    <property type="project" value="UniProtKB-EC"/>
</dbReference>
<dbReference type="EMBL" id="BMNA01000005">
    <property type="protein sequence ID" value="GGM07656.1"/>
    <property type="molecule type" value="Genomic_DNA"/>
</dbReference>
<dbReference type="GO" id="GO:0009401">
    <property type="term" value="P:phosphoenolpyruvate-dependent sugar phosphotransferase system"/>
    <property type="evidence" value="ECO:0007669"/>
    <property type="project" value="InterPro"/>
</dbReference>
<evidence type="ECO:0000256" key="3">
    <source>
        <dbReference type="ARBA" id="ARBA00002788"/>
    </source>
</evidence>
<dbReference type="InterPro" id="IPR040442">
    <property type="entry name" value="Pyrv_kinase-like_dom_sf"/>
</dbReference>
<dbReference type="SUPFAM" id="SSF53062">
    <property type="entry name" value="PTS system fructose IIA component-like"/>
    <property type="match status" value="1"/>
</dbReference>
<feature type="region of interest" description="Disordered" evidence="11">
    <location>
        <begin position="117"/>
        <end position="171"/>
    </location>
</feature>
<dbReference type="Gene3D" id="1.10.274.10">
    <property type="entry name" value="PtsI, HPr-binding domain"/>
    <property type="match status" value="1"/>
</dbReference>
<dbReference type="GO" id="GO:0016020">
    <property type="term" value="C:membrane"/>
    <property type="evidence" value="ECO:0007669"/>
    <property type="project" value="InterPro"/>
</dbReference>
<dbReference type="CDD" id="cd00367">
    <property type="entry name" value="PTS-HPr_like"/>
    <property type="match status" value="1"/>
</dbReference>
<dbReference type="NCBIfam" id="TIGR01003">
    <property type="entry name" value="PTS_HPr_family"/>
    <property type="match status" value="1"/>
</dbReference>
<dbReference type="SUPFAM" id="SSF55594">
    <property type="entry name" value="HPr-like"/>
    <property type="match status" value="1"/>
</dbReference>
<evidence type="ECO:0000256" key="9">
    <source>
        <dbReference type="ARBA" id="ARBA00022842"/>
    </source>
</evidence>
<dbReference type="InterPro" id="IPR008731">
    <property type="entry name" value="PTS_EIN"/>
</dbReference>
<evidence type="ECO:0000256" key="8">
    <source>
        <dbReference type="ARBA" id="ARBA00022777"/>
    </source>
</evidence>
<dbReference type="PANTHER" id="PTHR46244:SF6">
    <property type="entry name" value="PHOSPHOENOLPYRUVATE-PROTEIN PHOSPHOTRANSFERASE"/>
    <property type="match status" value="1"/>
</dbReference>
<dbReference type="Pfam" id="PF03610">
    <property type="entry name" value="EIIA-man"/>
    <property type="match status" value="1"/>
</dbReference>
<dbReference type="InterPro" id="IPR000121">
    <property type="entry name" value="PEP_util_C"/>
</dbReference>
<feature type="compositionally biased region" description="Acidic residues" evidence="11">
    <location>
        <begin position="162"/>
        <end position="171"/>
    </location>
</feature>
<dbReference type="InterPro" id="IPR036618">
    <property type="entry name" value="PtsI_HPr-bd_sf"/>
</dbReference>
<dbReference type="InterPro" id="IPR004701">
    <property type="entry name" value="PTS_EIIA_man-typ"/>
</dbReference>
<dbReference type="Pfam" id="PF00381">
    <property type="entry name" value="PTS-HPr"/>
    <property type="match status" value="1"/>
</dbReference>
<comment type="subunit">
    <text evidence="10">Homodimer. The dihydroxyacetone kinase complex is composed of a homodimer of DhaM, a homodimer of DhaK and the subunit DhaL.</text>
</comment>
<dbReference type="InterPro" id="IPR012844">
    <property type="entry name" value="DhaM_N"/>
</dbReference>
<name>A0A917T351_9ACTN</name>
<dbReference type="AlphaFoldDB" id="A0A917T351"/>
<evidence type="ECO:0000256" key="7">
    <source>
        <dbReference type="ARBA" id="ARBA00022723"/>
    </source>
</evidence>
<reference evidence="14" key="2">
    <citation type="submission" date="2020-09" db="EMBL/GenBank/DDBJ databases">
        <authorList>
            <person name="Sun Q."/>
            <person name="Zhou Y."/>
        </authorList>
    </citation>
    <scope>NUCLEOTIDE SEQUENCE</scope>
    <source>
        <strain evidence="14">CGMCC 4.7308</strain>
    </source>
</reference>
<keyword evidence="7" id="KW-0479">Metal-binding</keyword>
<evidence type="ECO:0000259" key="12">
    <source>
        <dbReference type="PROSITE" id="PS51096"/>
    </source>
</evidence>
<reference evidence="14" key="1">
    <citation type="journal article" date="2014" name="Int. J. Syst. Evol. Microbiol.">
        <title>Complete genome sequence of Corynebacterium casei LMG S-19264T (=DSM 44701T), isolated from a smear-ripened cheese.</title>
        <authorList>
            <consortium name="US DOE Joint Genome Institute (JGI-PGF)"/>
            <person name="Walter F."/>
            <person name="Albersmeier A."/>
            <person name="Kalinowski J."/>
            <person name="Ruckert C."/>
        </authorList>
    </citation>
    <scope>NUCLEOTIDE SEQUENCE</scope>
    <source>
        <strain evidence="14">CGMCC 4.7308</strain>
    </source>
</reference>
<dbReference type="Gene3D" id="3.40.50.510">
    <property type="entry name" value="Phosphotransferase system, mannose-type IIA component"/>
    <property type="match status" value="1"/>
</dbReference>
<evidence type="ECO:0000256" key="2">
    <source>
        <dbReference type="ARBA" id="ARBA00001946"/>
    </source>
</evidence>
<dbReference type="NCBIfam" id="TIGR02364">
    <property type="entry name" value="dha_pts"/>
    <property type="match status" value="1"/>
</dbReference>
<evidence type="ECO:0000256" key="6">
    <source>
        <dbReference type="ARBA" id="ARBA00022679"/>
    </source>
</evidence>
<feature type="compositionally biased region" description="Low complexity" evidence="11">
    <location>
        <begin position="149"/>
        <end position="161"/>
    </location>
</feature>
<dbReference type="Gene3D" id="3.20.20.60">
    <property type="entry name" value="Phosphoenolpyruvate-binding domains"/>
    <property type="match status" value="1"/>
</dbReference>
<evidence type="ECO:0000256" key="5">
    <source>
        <dbReference type="ARBA" id="ARBA00012095"/>
    </source>
</evidence>
<dbReference type="PROSITE" id="PS51350">
    <property type="entry name" value="PTS_HPR_DOM"/>
    <property type="match status" value="1"/>
</dbReference>
<dbReference type="InterPro" id="IPR015813">
    <property type="entry name" value="Pyrv/PenolPyrv_kinase-like_dom"/>
</dbReference>
<dbReference type="PROSITE" id="PS51096">
    <property type="entry name" value="PTS_EIIA_TYPE_4"/>
    <property type="match status" value="1"/>
</dbReference>
<evidence type="ECO:0000256" key="1">
    <source>
        <dbReference type="ARBA" id="ARBA00001113"/>
    </source>
</evidence>
<dbReference type="InterPro" id="IPR008279">
    <property type="entry name" value="PEP-util_enz_mobile_dom"/>
</dbReference>
<dbReference type="InterPro" id="IPR000032">
    <property type="entry name" value="HPr-like"/>
</dbReference>
<gene>
    <name evidence="14" type="ORF">GCM10011594_29520</name>
</gene>
<dbReference type="PRINTS" id="PR01736">
    <property type="entry name" value="PHPHTRNFRASE"/>
</dbReference>
<dbReference type="InterPro" id="IPR050499">
    <property type="entry name" value="PEP-utilizing_PTS_enzyme"/>
</dbReference>
<dbReference type="Pfam" id="PF00391">
    <property type="entry name" value="PEP-utilizers"/>
    <property type="match status" value="1"/>
</dbReference>